<name>A0A8H7BRP6_9FUNG</name>
<feature type="compositionally biased region" description="Polar residues" evidence="1">
    <location>
        <begin position="40"/>
        <end position="54"/>
    </location>
</feature>
<protein>
    <submittedName>
        <fullName evidence="2">Uncharacterized protein</fullName>
    </submittedName>
</protein>
<gene>
    <name evidence="2" type="ORF">EC973_009219</name>
</gene>
<dbReference type="AlphaFoldDB" id="A0A8H7BRP6"/>
<feature type="region of interest" description="Disordered" evidence="1">
    <location>
        <begin position="1"/>
        <end position="54"/>
    </location>
</feature>
<keyword evidence="3" id="KW-1185">Reference proteome</keyword>
<organism evidence="2 3">
    <name type="scientific">Apophysomyces ossiformis</name>
    <dbReference type="NCBI Taxonomy" id="679940"/>
    <lineage>
        <taxon>Eukaryota</taxon>
        <taxon>Fungi</taxon>
        <taxon>Fungi incertae sedis</taxon>
        <taxon>Mucoromycota</taxon>
        <taxon>Mucoromycotina</taxon>
        <taxon>Mucoromycetes</taxon>
        <taxon>Mucorales</taxon>
        <taxon>Mucorineae</taxon>
        <taxon>Mucoraceae</taxon>
        <taxon>Apophysomyces</taxon>
    </lineage>
</organism>
<proteinExistence type="predicted"/>
<dbReference type="OrthoDB" id="2244108at2759"/>
<evidence type="ECO:0000313" key="3">
    <source>
        <dbReference type="Proteomes" id="UP000605846"/>
    </source>
</evidence>
<reference evidence="2" key="1">
    <citation type="submission" date="2020-01" db="EMBL/GenBank/DDBJ databases">
        <title>Genome Sequencing of Three Apophysomyces-Like Fungal Strains Confirms a Novel Fungal Genus in the Mucoromycota with divergent Burkholderia-like Endosymbiotic Bacteria.</title>
        <authorList>
            <person name="Stajich J.E."/>
            <person name="Macias A.M."/>
            <person name="Carter-House D."/>
            <person name="Lovett B."/>
            <person name="Kasson L.R."/>
            <person name="Berry K."/>
            <person name="Grigoriev I."/>
            <person name="Chang Y."/>
            <person name="Spatafora J."/>
            <person name="Kasson M.T."/>
        </authorList>
    </citation>
    <scope>NUCLEOTIDE SEQUENCE</scope>
    <source>
        <strain evidence="2">NRRL A-21654</strain>
    </source>
</reference>
<dbReference type="EMBL" id="JABAYA010000088">
    <property type="protein sequence ID" value="KAF7725887.1"/>
    <property type="molecule type" value="Genomic_DNA"/>
</dbReference>
<evidence type="ECO:0000256" key="1">
    <source>
        <dbReference type="SAM" id="MobiDB-lite"/>
    </source>
</evidence>
<feature type="compositionally biased region" description="Polar residues" evidence="1">
    <location>
        <begin position="1"/>
        <end position="17"/>
    </location>
</feature>
<accession>A0A8H7BRP6</accession>
<dbReference type="Proteomes" id="UP000605846">
    <property type="component" value="Unassembled WGS sequence"/>
</dbReference>
<sequence>MMCRRSTVSQRIKSYDQNRPLARPFSTSAKPFETEPRVHTNLTPDASDAGPQTSRLHSMIPAYALSSQSVNPANLLELQVLAQVVVDLQNKNNIRGSIPYLAKIAQIVDNQRLTKPQGTTDAEKSRYEKQSIELNKVKADAHAQLADAYYRIGNYVNAEASLSFSVDIWEKLLQRQTQQNANEEADIRAFLLKAYDRLKECYEVLDKQKMASYMEARKSKLLDKSQQESLTQG</sequence>
<comment type="caution">
    <text evidence="2">The sequence shown here is derived from an EMBL/GenBank/DDBJ whole genome shotgun (WGS) entry which is preliminary data.</text>
</comment>
<evidence type="ECO:0000313" key="2">
    <source>
        <dbReference type="EMBL" id="KAF7725887.1"/>
    </source>
</evidence>